<comment type="catalytic activity">
    <reaction evidence="11">
        <text>1-octadecanoyl-2-(5Z,8Z,11Z,14Z-eicosatetraenoyl)-sn-glycerol + H2O = 2-(5Z,8Z,11Z,14Z-eicosatetraenoyl)-glycerol + octadecanoate + H(+)</text>
        <dbReference type="Rhea" id="RHEA:38507"/>
        <dbReference type="ChEBI" id="CHEBI:15377"/>
        <dbReference type="ChEBI" id="CHEBI:15378"/>
        <dbReference type="ChEBI" id="CHEBI:25629"/>
        <dbReference type="ChEBI" id="CHEBI:52392"/>
        <dbReference type="ChEBI" id="CHEBI:75728"/>
    </reaction>
</comment>
<keyword evidence="14" id="KW-1185">Reference proteome</keyword>
<reference evidence="13" key="1">
    <citation type="journal article" date="2020" name="bioRxiv">
        <title>Chromosome-level reference genome of the European wasp spider Argiope bruennichi: a resource for studies on range expansion and evolutionary adaptation.</title>
        <authorList>
            <person name="Sheffer M.M."/>
            <person name="Hoppe A."/>
            <person name="Krehenwinkel H."/>
            <person name="Uhl G."/>
            <person name="Kuss A.W."/>
            <person name="Jensen L."/>
            <person name="Jensen C."/>
            <person name="Gillespie R.G."/>
            <person name="Hoff K.J."/>
            <person name="Prost S."/>
        </authorList>
    </citation>
    <scope>NUCLEOTIDE SEQUENCE</scope>
</reference>
<dbReference type="AlphaFoldDB" id="A0A8T0E8M0"/>
<dbReference type="Pfam" id="PF00561">
    <property type="entry name" value="Abhydrolase_1"/>
    <property type="match status" value="1"/>
</dbReference>
<dbReference type="InterPro" id="IPR000073">
    <property type="entry name" value="AB_hydrolase_1"/>
</dbReference>
<comment type="catalytic activity">
    <reaction evidence="6">
        <text>a 1,3-diacyl-sn-glycerol + H2O = a 1-acyl-sn-glycerol + a fatty acid + H(+)</text>
        <dbReference type="Rhea" id="RHEA:38503"/>
        <dbReference type="ChEBI" id="CHEBI:15377"/>
        <dbReference type="ChEBI" id="CHEBI:15378"/>
        <dbReference type="ChEBI" id="CHEBI:28868"/>
        <dbReference type="ChEBI" id="CHEBI:64683"/>
        <dbReference type="ChEBI" id="CHEBI:77272"/>
    </reaction>
</comment>
<comment type="catalytic activity">
    <reaction evidence="10">
        <text>1-octadecanoyl-2-(9Z-octadecenoyl)-sn-glycerol + H2O = 2-(9Z-octadecenoyl)-glycerol + octadecanoate + H(+)</text>
        <dbReference type="Rhea" id="RHEA:77103"/>
        <dbReference type="ChEBI" id="CHEBI:15377"/>
        <dbReference type="ChEBI" id="CHEBI:15378"/>
        <dbReference type="ChEBI" id="CHEBI:25629"/>
        <dbReference type="ChEBI" id="CHEBI:73990"/>
        <dbReference type="ChEBI" id="CHEBI:75468"/>
    </reaction>
</comment>
<dbReference type="EC" id="3.1.1.116" evidence="3"/>
<sequence>MTSLPSLCCRAWTGLSSFLASSPSVKPKSSQKLASNSEPVQLAFHCAQPQDEEEGKAPITLLHGITASKECWFDIPQILAKKTKRKVYAVDLRHHGDSPWSDTFEFDSNILDLQHFMETEKIDKVILVGHSMGGMIAIKFALAMPQKIEKLVVEDVTIGKIPQEVIQLLESKLEIAKASIKEIPGELDDVAAHKLLPKIMIQKVPPDFREFVRFDENTFTLKKVNGKFTFKVNINAIESALKRLSGTIPKPNGCYSGSTCFIYGKKSPFNVGSDENIIKRYFPNAELIGIENAGHTVHNECRSEFLNSLLSFLCKEYTARL</sequence>
<evidence type="ECO:0000256" key="2">
    <source>
        <dbReference type="ARBA" id="ARBA00022801"/>
    </source>
</evidence>
<evidence type="ECO:0000256" key="6">
    <source>
        <dbReference type="ARBA" id="ARBA00043742"/>
    </source>
</evidence>
<reference evidence="13" key="2">
    <citation type="submission" date="2020-06" db="EMBL/GenBank/DDBJ databases">
        <authorList>
            <person name="Sheffer M."/>
        </authorList>
    </citation>
    <scope>NUCLEOTIDE SEQUENCE</scope>
</reference>
<protein>
    <recommendedName>
        <fullName evidence="7">sn-1-specific diacylglycerol lipase ABHD11</fullName>
        <ecNumber evidence="3">3.1.1.116</ecNumber>
    </recommendedName>
    <alternativeName>
        <fullName evidence="4">Alpha/beta hydrolase domain-containing protein 11</fullName>
    </alternativeName>
</protein>
<evidence type="ECO:0000256" key="10">
    <source>
        <dbReference type="ARBA" id="ARBA00048513"/>
    </source>
</evidence>
<dbReference type="PANTHER" id="PTHR46118:SF4">
    <property type="entry name" value="PROTEIN ABHD11"/>
    <property type="match status" value="1"/>
</dbReference>
<organism evidence="13 14">
    <name type="scientific">Argiope bruennichi</name>
    <name type="common">Wasp spider</name>
    <name type="synonym">Aranea bruennichi</name>
    <dbReference type="NCBI Taxonomy" id="94029"/>
    <lineage>
        <taxon>Eukaryota</taxon>
        <taxon>Metazoa</taxon>
        <taxon>Ecdysozoa</taxon>
        <taxon>Arthropoda</taxon>
        <taxon>Chelicerata</taxon>
        <taxon>Arachnida</taxon>
        <taxon>Araneae</taxon>
        <taxon>Araneomorphae</taxon>
        <taxon>Entelegynae</taxon>
        <taxon>Araneoidea</taxon>
        <taxon>Araneidae</taxon>
        <taxon>Argiope</taxon>
    </lineage>
</organism>
<evidence type="ECO:0000256" key="4">
    <source>
        <dbReference type="ARBA" id="ARBA00042703"/>
    </source>
</evidence>
<proteinExistence type="inferred from homology"/>
<comment type="similarity">
    <text evidence="1">Belongs to the AB hydrolase superfamily.</text>
</comment>
<evidence type="ECO:0000256" key="3">
    <source>
        <dbReference type="ARBA" id="ARBA00026104"/>
    </source>
</evidence>
<comment type="catalytic activity">
    <reaction evidence="9">
        <text>1,2-didecanoylglycerol + H2O = decanoylglycerol + decanoate + H(+)</text>
        <dbReference type="Rhea" id="RHEA:48596"/>
        <dbReference type="ChEBI" id="CHEBI:11152"/>
        <dbReference type="ChEBI" id="CHEBI:15377"/>
        <dbReference type="ChEBI" id="CHEBI:15378"/>
        <dbReference type="ChEBI" id="CHEBI:27689"/>
        <dbReference type="ChEBI" id="CHEBI:90605"/>
    </reaction>
</comment>
<evidence type="ECO:0000256" key="9">
    <source>
        <dbReference type="ARBA" id="ARBA00048504"/>
    </source>
</evidence>
<comment type="caution">
    <text evidence="13">The sequence shown here is derived from an EMBL/GenBank/DDBJ whole genome shotgun (WGS) entry which is preliminary data.</text>
</comment>
<comment type="catalytic activity">
    <reaction evidence="5">
        <text>a 1,2-diacyl-sn-glycerol + H2O = a 2-acylglycerol + a fatty acid + H(+)</text>
        <dbReference type="Rhea" id="RHEA:33275"/>
        <dbReference type="ChEBI" id="CHEBI:15377"/>
        <dbReference type="ChEBI" id="CHEBI:15378"/>
        <dbReference type="ChEBI" id="CHEBI:17389"/>
        <dbReference type="ChEBI" id="CHEBI:17815"/>
        <dbReference type="ChEBI" id="CHEBI:28868"/>
        <dbReference type="EC" id="3.1.1.116"/>
    </reaction>
</comment>
<dbReference type="PANTHER" id="PTHR46118">
    <property type="entry name" value="PROTEIN ABHD11"/>
    <property type="match status" value="1"/>
</dbReference>
<dbReference type="EMBL" id="JABXBU010002230">
    <property type="protein sequence ID" value="KAF8768169.1"/>
    <property type="molecule type" value="Genomic_DNA"/>
</dbReference>
<accession>A0A8T0E8M0</accession>
<evidence type="ECO:0000256" key="5">
    <source>
        <dbReference type="ARBA" id="ARBA00043667"/>
    </source>
</evidence>
<comment type="catalytic activity">
    <reaction evidence="8">
        <text>1-octadecanoyl-2-(4Z,7Z,10Z,13Z,16Z,19Z-docosahexaenoyl)-sn-glycerol + H2O = 2-(4Z,7Z,10Z,13Z,16Z,19Z-docosahexaenoyl)-glycerol + octadecanoate + H(+)</text>
        <dbReference type="Rhea" id="RHEA:77107"/>
        <dbReference type="ChEBI" id="CHEBI:15377"/>
        <dbReference type="ChEBI" id="CHEBI:15378"/>
        <dbReference type="ChEBI" id="CHEBI:25629"/>
        <dbReference type="ChEBI" id="CHEBI:77129"/>
        <dbReference type="ChEBI" id="CHEBI:186738"/>
    </reaction>
</comment>
<evidence type="ECO:0000259" key="12">
    <source>
        <dbReference type="Pfam" id="PF00561"/>
    </source>
</evidence>
<name>A0A8T0E8M0_ARGBR</name>
<evidence type="ECO:0000256" key="7">
    <source>
        <dbReference type="ARBA" id="ARBA00044064"/>
    </source>
</evidence>
<evidence type="ECO:0000313" key="13">
    <source>
        <dbReference type="EMBL" id="KAF8768169.1"/>
    </source>
</evidence>
<keyword evidence="2" id="KW-0378">Hydrolase</keyword>
<feature type="domain" description="AB hydrolase-1" evidence="12">
    <location>
        <begin position="58"/>
        <end position="298"/>
    </location>
</feature>
<evidence type="ECO:0000256" key="11">
    <source>
        <dbReference type="ARBA" id="ARBA00048919"/>
    </source>
</evidence>
<dbReference type="Proteomes" id="UP000807504">
    <property type="component" value="Unassembled WGS sequence"/>
</dbReference>
<dbReference type="SUPFAM" id="SSF53474">
    <property type="entry name" value="alpha/beta-Hydrolases"/>
    <property type="match status" value="1"/>
</dbReference>
<evidence type="ECO:0000313" key="14">
    <source>
        <dbReference type="Proteomes" id="UP000807504"/>
    </source>
</evidence>
<dbReference type="InterPro" id="IPR029058">
    <property type="entry name" value="AB_hydrolase_fold"/>
</dbReference>
<dbReference type="Gene3D" id="3.40.50.1820">
    <property type="entry name" value="alpha/beta hydrolase"/>
    <property type="match status" value="1"/>
</dbReference>
<evidence type="ECO:0000256" key="1">
    <source>
        <dbReference type="ARBA" id="ARBA00008645"/>
    </source>
</evidence>
<gene>
    <name evidence="13" type="ORF">HNY73_021017</name>
</gene>
<dbReference type="GO" id="GO:0016787">
    <property type="term" value="F:hydrolase activity"/>
    <property type="evidence" value="ECO:0007669"/>
    <property type="project" value="UniProtKB-KW"/>
</dbReference>
<evidence type="ECO:0000256" key="8">
    <source>
        <dbReference type="ARBA" id="ARBA00048283"/>
    </source>
</evidence>
<dbReference type="PRINTS" id="PR00111">
    <property type="entry name" value="ABHYDROLASE"/>
</dbReference>